<evidence type="ECO:0000313" key="3">
    <source>
        <dbReference type="Proteomes" id="UP001197609"/>
    </source>
</evidence>
<sequence>MAYTVHMKTIELVDSERAALSELKRKLEERFELIDFRIFGSKARGDAAPDSDIDVMIEIEDYNPVSESEIDDIVFKINLEHDCFISVVIFGRREIEEGPLGESPLYRVIEREGVKV</sequence>
<dbReference type="SUPFAM" id="SSF81301">
    <property type="entry name" value="Nucleotidyltransferase"/>
    <property type="match status" value="1"/>
</dbReference>
<comment type="caution">
    <text evidence="2">The sequence shown here is derived from an EMBL/GenBank/DDBJ whole genome shotgun (WGS) entry which is preliminary data.</text>
</comment>
<name>A0AAJ1AGQ7_9BACT</name>
<feature type="domain" description="Polymerase nucleotidyl transferase" evidence="1">
    <location>
        <begin position="20"/>
        <end position="83"/>
    </location>
</feature>
<organism evidence="2 3">
    <name type="scientific">Candidatus Methylomirabilis tolerans</name>
    <dbReference type="NCBI Taxonomy" id="3123416"/>
    <lineage>
        <taxon>Bacteria</taxon>
        <taxon>Candidatus Methylomirabilota</taxon>
        <taxon>Candidatus Methylomirabilia</taxon>
        <taxon>Candidatus Methylomirabilales</taxon>
        <taxon>Candidatus Methylomirabilaceae</taxon>
        <taxon>Candidatus Methylomirabilis</taxon>
    </lineage>
</organism>
<dbReference type="GO" id="GO:0016779">
    <property type="term" value="F:nucleotidyltransferase activity"/>
    <property type="evidence" value="ECO:0007669"/>
    <property type="project" value="InterPro"/>
</dbReference>
<dbReference type="InterPro" id="IPR052548">
    <property type="entry name" value="Type_VII_TA_antitoxin"/>
</dbReference>
<dbReference type="EMBL" id="JAIOIU010000029">
    <property type="protein sequence ID" value="MBZ0158989.1"/>
    <property type="molecule type" value="Genomic_DNA"/>
</dbReference>
<reference evidence="2 3" key="1">
    <citation type="journal article" date="2021" name="bioRxiv">
        <title>Unraveling nitrogen, sulfur and carbon metabolic pathways and microbial community transcriptional responses to substrate deprivation and toxicity stresses in a bioreactor mimicking anoxic brackish coastal sediment conditions.</title>
        <authorList>
            <person name="Martins P.D."/>
            <person name="Echeveste M.J."/>
            <person name="Arshad A."/>
            <person name="Kurth J."/>
            <person name="Ouboter H."/>
            <person name="Jetten M.S.M."/>
            <person name="Welte C.U."/>
        </authorList>
    </citation>
    <scope>NUCLEOTIDE SEQUENCE [LARGE SCALE GENOMIC DNA]</scope>
    <source>
        <strain evidence="2">MAG_38</strain>
    </source>
</reference>
<dbReference type="AlphaFoldDB" id="A0AAJ1AGQ7"/>
<dbReference type="Pfam" id="PF01909">
    <property type="entry name" value="NTP_transf_2"/>
    <property type="match status" value="1"/>
</dbReference>
<dbReference type="Proteomes" id="UP001197609">
    <property type="component" value="Unassembled WGS sequence"/>
</dbReference>
<protein>
    <submittedName>
        <fullName evidence="2">Nucleotidyltransferase domain-containing protein</fullName>
    </submittedName>
</protein>
<gene>
    <name evidence="2" type="ORF">K8G79_02400</name>
</gene>
<evidence type="ECO:0000313" key="2">
    <source>
        <dbReference type="EMBL" id="MBZ0158989.1"/>
    </source>
</evidence>
<dbReference type="InterPro" id="IPR043519">
    <property type="entry name" value="NT_sf"/>
</dbReference>
<evidence type="ECO:0000259" key="1">
    <source>
        <dbReference type="Pfam" id="PF01909"/>
    </source>
</evidence>
<proteinExistence type="predicted"/>
<dbReference type="PANTHER" id="PTHR33933:SF1">
    <property type="entry name" value="PROTEIN ADENYLYLTRANSFERASE MNTA-RELATED"/>
    <property type="match status" value="1"/>
</dbReference>
<dbReference type="PANTHER" id="PTHR33933">
    <property type="entry name" value="NUCLEOTIDYLTRANSFERASE"/>
    <property type="match status" value="1"/>
</dbReference>
<accession>A0AAJ1AGQ7</accession>
<dbReference type="Gene3D" id="3.30.460.10">
    <property type="entry name" value="Beta Polymerase, domain 2"/>
    <property type="match status" value="1"/>
</dbReference>
<dbReference type="InterPro" id="IPR002934">
    <property type="entry name" value="Polymerase_NTP_transf_dom"/>
</dbReference>
<dbReference type="CDD" id="cd05403">
    <property type="entry name" value="NT_KNTase_like"/>
    <property type="match status" value="1"/>
</dbReference>